<dbReference type="InterPro" id="IPR029033">
    <property type="entry name" value="His_PPase_superfam"/>
</dbReference>
<protein>
    <recommendedName>
        <fullName evidence="4">Phosphoglycerate mutase</fullName>
    </recommendedName>
</protein>
<dbReference type="CDD" id="cd07067">
    <property type="entry name" value="HP_PGM_like"/>
    <property type="match status" value="1"/>
</dbReference>
<dbReference type="AlphaFoldDB" id="A0A7S4VJ75"/>
<dbReference type="SMART" id="SM00855">
    <property type="entry name" value="PGAM"/>
    <property type="match status" value="1"/>
</dbReference>
<dbReference type="PANTHER" id="PTHR48100">
    <property type="entry name" value="BROAD-SPECIFICITY PHOSPHATASE YOR283W-RELATED"/>
    <property type="match status" value="1"/>
</dbReference>
<organism evidence="3">
    <name type="scientific">Alexandrium monilatum</name>
    <dbReference type="NCBI Taxonomy" id="311494"/>
    <lineage>
        <taxon>Eukaryota</taxon>
        <taxon>Sar</taxon>
        <taxon>Alveolata</taxon>
        <taxon>Dinophyceae</taxon>
        <taxon>Gonyaulacales</taxon>
        <taxon>Pyrocystaceae</taxon>
        <taxon>Alexandrium</taxon>
    </lineage>
</organism>
<dbReference type="SUPFAM" id="SSF53254">
    <property type="entry name" value="Phosphoglycerate mutase-like"/>
    <property type="match status" value="1"/>
</dbReference>
<dbReference type="InterPro" id="IPR050275">
    <property type="entry name" value="PGM_Phosphatase"/>
</dbReference>
<dbReference type="GO" id="GO:0016791">
    <property type="term" value="F:phosphatase activity"/>
    <property type="evidence" value="ECO:0007669"/>
    <property type="project" value="TreeGrafter"/>
</dbReference>
<reference evidence="3" key="1">
    <citation type="submission" date="2021-01" db="EMBL/GenBank/DDBJ databases">
        <authorList>
            <person name="Corre E."/>
            <person name="Pelletier E."/>
            <person name="Niang G."/>
            <person name="Scheremetjew M."/>
            <person name="Finn R."/>
            <person name="Kale V."/>
            <person name="Holt S."/>
            <person name="Cochrane G."/>
            <person name="Meng A."/>
            <person name="Brown T."/>
            <person name="Cohen L."/>
        </authorList>
    </citation>
    <scope>NUCLEOTIDE SEQUENCE</scope>
    <source>
        <strain evidence="3">CCMP3105</strain>
    </source>
</reference>
<dbReference type="Gene3D" id="3.40.50.1240">
    <property type="entry name" value="Phosphoglycerate mutase-like"/>
    <property type="match status" value="1"/>
</dbReference>
<evidence type="ECO:0000313" key="3">
    <source>
        <dbReference type="EMBL" id="CAE4614150.1"/>
    </source>
</evidence>
<dbReference type="EMBL" id="HBNR01050453">
    <property type="protein sequence ID" value="CAE4614150.1"/>
    <property type="molecule type" value="Transcribed_RNA"/>
</dbReference>
<dbReference type="PROSITE" id="PS51257">
    <property type="entry name" value="PROKAR_LIPOPROTEIN"/>
    <property type="match status" value="1"/>
</dbReference>
<evidence type="ECO:0008006" key="4">
    <source>
        <dbReference type="Google" id="ProtNLM"/>
    </source>
</evidence>
<dbReference type="Pfam" id="PF00300">
    <property type="entry name" value="His_Phos_1"/>
    <property type="match status" value="1"/>
</dbReference>
<feature type="active site" description="Proton donor/acceptor" evidence="1">
    <location>
        <position position="144"/>
    </location>
</feature>
<feature type="active site" description="Tele-phosphohistidine intermediate" evidence="1">
    <location>
        <position position="59"/>
    </location>
</feature>
<sequence length="285" mass="30082">MPLRASALAVPLGAGLGAVACRSYRRGPGALDCEAHGAGAAAPRPVDKAEKQVVFLVRHGESEAQRRKLIGQAGDWPLTEEGEEQARRVGRFHAAALREAAAGGRVVASSQRRAVQTALAALEGAGLPAEAAARAVRACDGLREVHRGRLDGQSLAEAAALARWQELWAAAPPAERGGQLRFRVCEGAESYEELQDRASGAVEELLASLPGEEGGGPLWVFSHSCTIRALVWRALRVPAGAHPLNIGNCSVTVMERSVCPTSTWRVVEMNDTRHMHAVAASAAAY</sequence>
<evidence type="ECO:0000256" key="1">
    <source>
        <dbReference type="PIRSR" id="PIRSR613078-1"/>
    </source>
</evidence>
<accession>A0A7S4VJ75</accession>
<evidence type="ECO:0000256" key="2">
    <source>
        <dbReference type="PIRSR" id="PIRSR613078-2"/>
    </source>
</evidence>
<proteinExistence type="predicted"/>
<dbReference type="InterPro" id="IPR013078">
    <property type="entry name" value="His_Pase_superF_clade-1"/>
</dbReference>
<feature type="binding site" evidence="2">
    <location>
        <position position="113"/>
    </location>
    <ligand>
        <name>substrate</name>
    </ligand>
</feature>
<name>A0A7S4VJ75_9DINO</name>
<gene>
    <name evidence="3" type="ORF">AMON00008_LOCUS35296</name>
</gene>